<keyword evidence="9 10" id="KW-0998">Cell outer membrane</keyword>
<feature type="domain" description="TonB-dependent receptor-like beta-barrel" evidence="13">
    <location>
        <begin position="276"/>
        <end position="675"/>
    </location>
</feature>
<keyword evidence="7 12" id="KW-0798">TonB box</keyword>
<evidence type="ECO:0000256" key="3">
    <source>
        <dbReference type="ARBA" id="ARBA00022448"/>
    </source>
</evidence>
<keyword evidence="5 10" id="KW-0812">Transmembrane</keyword>
<dbReference type="PANTHER" id="PTHR30069">
    <property type="entry name" value="TONB-DEPENDENT OUTER MEMBRANE RECEPTOR"/>
    <property type="match status" value="1"/>
</dbReference>
<keyword evidence="8 10" id="KW-0472">Membrane</keyword>
<dbReference type="KEGG" id="ahu:A6A40_25235"/>
<keyword evidence="15" id="KW-0614">Plasmid</keyword>
<dbReference type="SUPFAM" id="SSF56935">
    <property type="entry name" value="Porins"/>
    <property type="match status" value="1"/>
</dbReference>
<keyword evidence="4 10" id="KW-1134">Transmembrane beta strand</keyword>
<geneLocation type="plasmid" evidence="15 16">
    <name>pYZ5</name>
</geneLocation>
<evidence type="ECO:0000313" key="15">
    <source>
        <dbReference type="EMBL" id="AWB08716.1"/>
    </source>
</evidence>
<feature type="short sequence motif" description="TonB C-terminal box" evidence="11">
    <location>
        <begin position="690"/>
        <end position="707"/>
    </location>
</feature>
<evidence type="ECO:0000259" key="13">
    <source>
        <dbReference type="Pfam" id="PF00593"/>
    </source>
</evidence>
<dbReference type="InterPro" id="IPR012910">
    <property type="entry name" value="Plug_dom"/>
</dbReference>
<evidence type="ECO:0000256" key="7">
    <source>
        <dbReference type="ARBA" id="ARBA00023077"/>
    </source>
</evidence>
<keyword evidence="15" id="KW-0675">Receptor</keyword>
<dbReference type="GO" id="GO:0015344">
    <property type="term" value="F:siderophore uptake transmembrane transporter activity"/>
    <property type="evidence" value="ECO:0007669"/>
    <property type="project" value="TreeGrafter"/>
</dbReference>
<dbReference type="Pfam" id="PF00593">
    <property type="entry name" value="TonB_dep_Rec_b-barrel"/>
    <property type="match status" value="1"/>
</dbReference>
<evidence type="ECO:0000313" key="16">
    <source>
        <dbReference type="Proteomes" id="UP000077405"/>
    </source>
</evidence>
<dbReference type="GO" id="GO:0009279">
    <property type="term" value="C:cell outer membrane"/>
    <property type="evidence" value="ECO:0007669"/>
    <property type="project" value="UniProtKB-SubCell"/>
</dbReference>
<dbReference type="PROSITE" id="PS52016">
    <property type="entry name" value="TONB_DEPENDENT_REC_3"/>
    <property type="match status" value="1"/>
</dbReference>
<dbReference type="Gene3D" id="2.40.170.20">
    <property type="entry name" value="TonB-dependent receptor, beta-barrel domain"/>
    <property type="match status" value="1"/>
</dbReference>
<dbReference type="InterPro" id="IPR039426">
    <property type="entry name" value="TonB-dep_rcpt-like"/>
</dbReference>
<dbReference type="Gene3D" id="2.170.130.10">
    <property type="entry name" value="TonB-dependent receptor, plug domain"/>
    <property type="match status" value="1"/>
</dbReference>
<feature type="domain" description="TonB-dependent receptor plug" evidence="14">
    <location>
        <begin position="85"/>
        <end position="187"/>
    </location>
</feature>
<evidence type="ECO:0000256" key="10">
    <source>
        <dbReference type="PROSITE-ProRule" id="PRU01360"/>
    </source>
</evidence>
<dbReference type="InterPro" id="IPR037066">
    <property type="entry name" value="Plug_dom_sf"/>
</dbReference>
<comment type="subcellular location">
    <subcellularLocation>
        <location evidence="1 10">Cell outer membrane</location>
        <topology evidence="1 10">Multi-pass membrane protein</topology>
    </subcellularLocation>
</comment>
<dbReference type="NCBIfam" id="TIGR01786">
    <property type="entry name" value="TonB-hemlactrns"/>
    <property type="match status" value="1"/>
</dbReference>
<dbReference type="PROSITE" id="PS01156">
    <property type="entry name" value="TONB_DEPENDENT_REC_2"/>
    <property type="match status" value="1"/>
</dbReference>
<proteinExistence type="inferred from homology"/>
<dbReference type="GO" id="GO:0015232">
    <property type="term" value="F:heme transmembrane transporter activity"/>
    <property type="evidence" value="ECO:0007669"/>
    <property type="project" value="InterPro"/>
</dbReference>
<evidence type="ECO:0000256" key="1">
    <source>
        <dbReference type="ARBA" id="ARBA00004571"/>
    </source>
</evidence>
<evidence type="ECO:0000256" key="8">
    <source>
        <dbReference type="ARBA" id="ARBA00023136"/>
    </source>
</evidence>
<evidence type="ECO:0000256" key="6">
    <source>
        <dbReference type="ARBA" id="ARBA00022729"/>
    </source>
</evidence>
<organism evidence="15 16">
    <name type="scientific">Azospirillum humicireducens</name>
    <dbReference type="NCBI Taxonomy" id="1226968"/>
    <lineage>
        <taxon>Bacteria</taxon>
        <taxon>Pseudomonadati</taxon>
        <taxon>Pseudomonadota</taxon>
        <taxon>Alphaproteobacteria</taxon>
        <taxon>Rhodospirillales</taxon>
        <taxon>Azospirillaceae</taxon>
        <taxon>Azospirillum</taxon>
    </lineage>
</organism>
<keyword evidence="6" id="KW-0732">Signal</keyword>
<dbReference type="PANTHER" id="PTHR30069:SF41">
    <property type="entry name" value="HEME_HEMOPEXIN UTILIZATION PROTEIN C"/>
    <property type="match status" value="1"/>
</dbReference>
<evidence type="ECO:0000259" key="14">
    <source>
        <dbReference type="Pfam" id="PF07715"/>
    </source>
</evidence>
<evidence type="ECO:0000256" key="9">
    <source>
        <dbReference type="ARBA" id="ARBA00023237"/>
    </source>
</evidence>
<dbReference type="NCBIfam" id="TIGR01785">
    <property type="entry name" value="TonB-hemin"/>
    <property type="match status" value="1"/>
</dbReference>
<keyword evidence="16" id="KW-1185">Reference proteome</keyword>
<protein>
    <submittedName>
        <fullName evidence="15">TonB-dependent receptor</fullName>
    </submittedName>
</protein>
<reference evidence="15 16" key="1">
    <citation type="submission" date="2018-04" db="EMBL/GenBank/DDBJ databases">
        <title>Complete genome sequence of the nitrogen-fixing bacterium Azospirillum humicireducens type strain SgZ-5.</title>
        <authorList>
            <person name="Yu Z."/>
        </authorList>
    </citation>
    <scope>NUCLEOTIDE SEQUENCE [LARGE SCALE GENOMIC DNA]</scope>
    <source>
        <strain evidence="15 16">SgZ-5</strain>
        <plasmid evidence="15 16">pYZ5</plasmid>
    </source>
</reference>
<dbReference type="Proteomes" id="UP000077405">
    <property type="component" value="Plasmid pYZ5"/>
</dbReference>
<accession>A0A2R4VW72</accession>
<dbReference type="InterPro" id="IPR010949">
    <property type="entry name" value="TonB_Hb/transfer/lactofer_rcpt"/>
</dbReference>
<keyword evidence="3 10" id="KW-0813">Transport</keyword>
<dbReference type="InterPro" id="IPR000531">
    <property type="entry name" value="Beta-barrel_TonB"/>
</dbReference>
<dbReference type="InterPro" id="IPR036942">
    <property type="entry name" value="Beta-barrel_TonB_sf"/>
</dbReference>
<dbReference type="InterPro" id="IPR011276">
    <property type="entry name" value="TonB_haem/Hb_rcpt"/>
</dbReference>
<evidence type="ECO:0000256" key="2">
    <source>
        <dbReference type="ARBA" id="ARBA00009810"/>
    </source>
</evidence>
<comment type="similarity">
    <text evidence="2 10 12">Belongs to the TonB-dependent receptor family.</text>
</comment>
<dbReference type="AlphaFoldDB" id="A0A2R4VW72"/>
<evidence type="ECO:0000256" key="4">
    <source>
        <dbReference type="ARBA" id="ARBA00022452"/>
    </source>
</evidence>
<dbReference type="GO" id="GO:0044718">
    <property type="term" value="P:siderophore transmembrane transport"/>
    <property type="evidence" value="ECO:0007669"/>
    <property type="project" value="TreeGrafter"/>
</dbReference>
<evidence type="ECO:0000256" key="5">
    <source>
        <dbReference type="ARBA" id="ARBA00022692"/>
    </source>
</evidence>
<dbReference type="CDD" id="cd01347">
    <property type="entry name" value="ligand_gated_channel"/>
    <property type="match status" value="1"/>
</dbReference>
<dbReference type="Pfam" id="PF07715">
    <property type="entry name" value="Plug"/>
    <property type="match status" value="1"/>
</dbReference>
<evidence type="ECO:0000256" key="12">
    <source>
        <dbReference type="RuleBase" id="RU003357"/>
    </source>
</evidence>
<gene>
    <name evidence="15" type="ORF">A6A40_25235</name>
</gene>
<dbReference type="EMBL" id="CP028906">
    <property type="protein sequence ID" value="AWB08716.1"/>
    <property type="molecule type" value="Genomic_DNA"/>
</dbReference>
<sequence length="707" mass="76537">MWTGEPCRFSDKRPVFTASSQGSQFVTTLSVRLRASCLIVPGLLAVACPAVSPAAAQQQTSPAQSGAFQLEAVTVTATRSENNSFDVPASVSVITREQLDDAQAPNLSVLRKVPGVDLGGGARPAGQIPTIRGLQGPRVILSVDGARRNYADNIRTPLLIDPDMVQQIDIVRGSESALYGSGGIGGVMALRTLEAEDILAPGRTVGGRAKIGFRSADHSVSTNLTGAARGGGLDILGSATLRDAGRIQTGDGNGLTNDQQLKSGLFKVGATLNEGNRVQLSYQKFADALVTPSNPGGSDAFGLLQRLKRRQDQFTGSYAFHDDGRKWIDGSATAYYTKLRFATTPYTAGVTATDIEMATAGVALQNSTRIEMAPWLRHRITYGIDAHRDRARNRDGGVANAVQPDGEQISQGLFLQDEVTIAEDWTLTGAIRHDRYRLEPVGQASSDNQRLSPKIALKWQVRPFLGLFVGYSEAFRAPTLGETYQNLSTTRALFNFRPNPGLKPETSRTKEAGFTLAFDDVLTGGDAMRLKTTIFTETVENMITSATIGRYTRAAPFSGTGLIFQNQNVAKAERHGGELMASYSAGGLDLGIGYSHLRAKDASTGAGLFAPPDKVTVGTRYRFENGWAVWWTGQFVDEQHRDATALRQRDGYGLHDIGVTYNRNWYRVDLGVTNLFDKAYATYQQSQTTTYTYEEGRSVNLTLSARF</sequence>
<name>A0A2R4VW72_9PROT</name>
<evidence type="ECO:0000256" key="11">
    <source>
        <dbReference type="PROSITE-ProRule" id="PRU10144"/>
    </source>
</evidence>
<dbReference type="InterPro" id="IPR010917">
    <property type="entry name" value="TonB_rcpt_CS"/>
</dbReference>
<dbReference type="OrthoDB" id="9760333at2"/>